<dbReference type="Gene3D" id="1.10.510.10">
    <property type="entry name" value="Transferase(Phosphotransferase) domain 1"/>
    <property type="match status" value="1"/>
</dbReference>
<dbReference type="Pfam" id="PF07714">
    <property type="entry name" value="PK_Tyr_Ser-Thr"/>
    <property type="match status" value="1"/>
</dbReference>
<dbReference type="InterPro" id="IPR000719">
    <property type="entry name" value="Prot_kinase_dom"/>
</dbReference>
<dbReference type="SUPFAM" id="SSF56112">
    <property type="entry name" value="Protein kinase-like (PK-like)"/>
    <property type="match status" value="1"/>
</dbReference>
<comment type="subcellular location">
    <subcellularLocation>
        <location evidence="1">Cell membrane</location>
        <topology evidence="1">Lipid-anchor</topology>
    </subcellularLocation>
</comment>
<keyword evidence="2" id="KW-0723">Serine/threonine-protein kinase</keyword>
<gene>
    <name evidence="6" type="ORF">ANE_LOCUS27114</name>
</gene>
<dbReference type="PANTHER" id="PTHR47985:SF4">
    <property type="entry name" value="SERINE_THREONINE-PROTEIN KINASE PBL27"/>
    <property type="match status" value="1"/>
</dbReference>
<feature type="domain" description="Protein kinase" evidence="5">
    <location>
        <begin position="1"/>
        <end position="161"/>
    </location>
</feature>
<dbReference type="InterPro" id="IPR001245">
    <property type="entry name" value="Ser-Thr/Tyr_kinase_cat_dom"/>
</dbReference>
<reference evidence="6" key="1">
    <citation type="submission" date="2019-07" db="EMBL/GenBank/DDBJ databases">
        <authorList>
            <person name="Dittberner H."/>
        </authorList>
    </citation>
    <scope>NUCLEOTIDE SEQUENCE [LARGE SCALE GENOMIC DNA]</scope>
</reference>
<proteinExistence type="predicted"/>
<evidence type="ECO:0000313" key="6">
    <source>
        <dbReference type="EMBL" id="VVB16670.1"/>
    </source>
</evidence>
<dbReference type="InterPro" id="IPR011009">
    <property type="entry name" value="Kinase-like_dom_sf"/>
</dbReference>
<dbReference type="GO" id="GO:0004674">
    <property type="term" value="F:protein serine/threonine kinase activity"/>
    <property type="evidence" value="ECO:0007669"/>
    <property type="project" value="UniProtKB-KW"/>
</dbReference>
<dbReference type="Proteomes" id="UP000489600">
    <property type="component" value="Unassembled WGS sequence"/>
</dbReference>
<dbReference type="EMBL" id="CABITT030000008">
    <property type="protein sequence ID" value="VVB16670.1"/>
    <property type="molecule type" value="Genomic_DNA"/>
</dbReference>
<dbReference type="OrthoDB" id="1066508at2759"/>
<keyword evidence="4" id="KW-0449">Lipoprotein</keyword>
<evidence type="ECO:0000256" key="3">
    <source>
        <dbReference type="ARBA" id="ARBA00023136"/>
    </source>
</evidence>
<sequence length="161" mass="18276">MRFNCCFKGENQALQEHYEFSFENNEGLSYVYPNNVQIPGNCILQANVNVLLDDDFVPHESPVLDWNMRMRIAVGVTEVWFIYTRGQKVIHPDVMIENVLLDGAFVPKLTYFGLATKTVIDNHEAEMQSVINPIKGTLGCIAPEIDDFDLVSTDSDTYSFC</sequence>
<evidence type="ECO:0000256" key="1">
    <source>
        <dbReference type="ARBA" id="ARBA00004193"/>
    </source>
</evidence>
<keyword evidence="2" id="KW-0418">Kinase</keyword>
<name>A0A565CSE5_9BRAS</name>
<evidence type="ECO:0000256" key="4">
    <source>
        <dbReference type="ARBA" id="ARBA00023288"/>
    </source>
</evidence>
<keyword evidence="2" id="KW-0808">Transferase</keyword>
<accession>A0A565CSE5</accession>
<keyword evidence="7" id="KW-1185">Reference proteome</keyword>
<protein>
    <recommendedName>
        <fullName evidence="5">Protein kinase domain-containing protein</fullName>
    </recommendedName>
</protein>
<organism evidence="6 7">
    <name type="scientific">Arabis nemorensis</name>
    <dbReference type="NCBI Taxonomy" id="586526"/>
    <lineage>
        <taxon>Eukaryota</taxon>
        <taxon>Viridiplantae</taxon>
        <taxon>Streptophyta</taxon>
        <taxon>Embryophyta</taxon>
        <taxon>Tracheophyta</taxon>
        <taxon>Spermatophyta</taxon>
        <taxon>Magnoliopsida</taxon>
        <taxon>eudicotyledons</taxon>
        <taxon>Gunneridae</taxon>
        <taxon>Pentapetalae</taxon>
        <taxon>rosids</taxon>
        <taxon>malvids</taxon>
        <taxon>Brassicales</taxon>
        <taxon>Brassicaceae</taxon>
        <taxon>Arabideae</taxon>
        <taxon>Arabis</taxon>
    </lineage>
</organism>
<dbReference type="GO" id="GO:0005886">
    <property type="term" value="C:plasma membrane"/>
    <property type="evidence" value="ECO:0007669"/>
    <property type="project" value="UniProtKB-SubCell"/>
</dbReference>
<keyword evidence="3" id="KW-0472">Membrane</keyword>
<dbReference type="PANTHER" id="PTHR47985">
    <property type="entry name" value="OS07G0668900 PROTEIN"/>
    <property type="match status" value="1"/>
</dbReference>
<evidence type="ECO:0000256" key="2">
    <source>
        <dbReference type="ARBA" id="ARBA00022527"/>
    </source>
</evidence>
<dbReference type="PROSITE" id="PS50011">
    <property type="entry name" value="PROTEIN_KINASE_DOM"/>
    <property type="match status" value="1"/>
</dbReference>
<evidence type="ECO:0000313" key="7">
    <source>
        <dbReference type="Proteomes" id="UP000489600"/>
    </source>
</evidence>
<evidence type="ECO:0000259" key="5">
    <source>
        <dbReference type="PROSITE" id="PS50011"/>
    </source>
</evidence>
<comment type="caution">
    <text evidence="6">The sequence shown here is derived from an EMBL/GenBank/DDBJ whole genome shotgun (WGS) entry which is preliminary data.</text>
</comment>
<dbReference type="GO" id="GO:0005524">
    <property type="term" value="F:ATP binding"/>
    <property type="evidence" value="ECO:0007669"/>
    <property type="project" value="InterPro"/>
</dbReference>
<dbReference type="AlphaFoldDB" id="A0A565CSE5"/>